<protein>
    <recommendedName>
        <fullName evidence="5">Glutaredoxin domain-containing protein</fullName>
    </recommendedName>
</protein>
<dbReference type="PRINTS" id="PR00160">
    <property type="entry name" value="GLUTAREDOXIN"/>
</dbReference>
<dbReference type="PROSITE" id="PS51354">
    <property type="entry name" value="GLUTAREDOXIN_2"/>
    <property type="match status" value="2"/>
</dbReference>
<dbReference type="NCBIfam" id="TIGR02189">
    <property type="entry name" value="GlrX-like_plant"/>
    <property type="match status" value="1"/>
</dbReference>
<dbReference type="SUPFAM" id="SSF52833">
    <property type="entry name" value="Thioredoxin-like"/>
    <property type="match status" value="2"/>
</dbReference>
<evidence type="ECO:0000256" key="4">
    <source>
        <dbReference type="ARBA" id="ARBA00023284"/>
    </source>
</evidence>
<dbReference type="InterPro" id="IPR036249">
    <property type="entry name" value="Thioredoxin-like_sf"/>
</dbReference>
<dbReference type="Pfam" id="PF00462">
    <property type="entry name" value="Glutaredoxin"/>
    <property type="match status" value="1"/>
</dbReference>
<organism evidence="6 7">
    <name type="scientific">Salix brachista</name>
    <dbReference type="NCBI Taxonomy" id="2182728"/>
    <lineage>
        <taxon>Eukaryota</taxon>
        <taxon>Viridiplantae</taxon>
        <taxon>Streptophyta</taxon>
        <taxon>Embryophyta</taxon>
        <taxon>Tracheophyta</taxon>
        <taxon>Spermatophyta</taxon>
        <taxon>Magnoliopsida</taxon>
        <taxon>eudicotyledons</taxon>
        <taxon>Gunneridae</taxon>
        <taxon>Pentapetalae</taxon>
        <taxon>rosids</taxon>
        <taxon>fabids</taxon>
        <taxon>Malpighiales</taxon>
        <taxon>Salicaceae</taxon>
        <taxon>Saliceae</taxon>
        <taxon>Salix</taxon>
    </lineage>
</organism>
<dbReference type="CDD" id="cd03419">
    <property type="entry name" value="GRX_GRXh_1_2_like"/>
    <property type="match status" value="1"/>
</dbReference>
<sequence>MDRVRDLASKNAAVIFTKSSCCMCHSIKTLFYELGASPAIHELDRDVNGKEMERALRGLGCNPTVPAVFIGGKWVGSAKDVLSLHLDGSLKQMLMEAKAIWAYSRENNIILFCSEELHFWYARAGLKLTCSSTRARARTGWIVAVLSRIDPHMAVGSKESCKLVGAAQGIAATESHLIPNLSAKGLQEGSIIVSIKSAKVEQMVNSMSTFAINIRLPWKRSSPISKSNFHPFEHLSKAAPLLNVLEIGVDPLVYEIDHDPEGREMEKALAKMGCSSPVPAVFIGGKLLGSTNEVMSLHLSGSLNQMLKPYQTQT</sequence>
<keyword evidence="3" id="KW-0963">Cytoplasm</keyword>
<gene>
    <name evidence="6" type="ORF">DKX38_021316</name>
</gene>
<evidence type="ECO:0000259" key="5">
    <source>
        <dbReference type="Pfam" id="PF00462"/>
    </source>
</evidence>
<keyword evidence="7" id="KW-1185">Reference proteome</keyword>
<evidence type="ECO:0000256" key="2">
    <source>
        <dbReference type="ARBA" id="ARBA00007568"/>
    </source>
</evidence>
<dbReference type="PANTHER" id="PTHR10168">
    <property type="entry name" value="GLUTAREDOXIN"/>
    <property type="match status" value="1"/>
</dbReference>
<dbReference type="AlphaFoldDB" id="A0A5N5K7F5"/>
<proteinExistence type="inferred from homology"/>
<comment type="subcellular location">
    <subcellularLocation>
        <location evidence="1">Cytoplasm</location>
    </subcellularLocation>
</comment>
<accession>A0A5N5K7F5</accession>
<evidence type="ECO:0000256" key="1">
    <source>
        <dbReference type="ARBA" id="ARBA00004496"/>
    </source>
</evidence>
<keyword evidence="4" id="KW-0676">Redox-active center</keyword>
<dbReference type="InterPro" id="IPR014025">
    <property type="entry name" value="Glutaredoxin_subgr"/>
</dbReference>
<evidence type="ECO:0000313" key="7">
    <source>
        <dbReference type="Proteomes" id="UP000326939"/>
    </source>
</evidence>
<comment type="caution">
    <text evidence="6">The sequence shown here is derived from an EMBL/GenBank/DDBJ whole genome shotgun (WGS) entry which is preliminary data.</text>
</comment>
<dbReference type="InterPro" id="IPR011905">
    <property type="entry name" value="GlrX-like_pln_2"/>
</dbReference>
<dbReference type="InterPro" id="IPR002109">
    <property type="entry name" value="Glutaredoxin"/>
</dbReference>
<evidence type="ECO:0000256" key="3">
    <source>
        <dbReference type="ARBA" id="ARBA00022490"/>
    </source>
</evidence>
<feature type="domain" description="Glutaredoxin" evidence="5">
    <location>
        <begin position="14"/>
        <end position="75"/>
    </location>
</feature>
<dbReference type="EMBL" id="VDCV01000014">
    <property type="protein sequence ID" value="KAB5527469.1"/>
    <property type="molecule type" value="Genomic_DNA"/>
</dbReference>
<dbReference type="GO" id="GO:0005737">
    <property type="term" value="C:cytoplasm"/>
    <property type="evidence" value="ECO:0007669"/>
    <property type="project" value="UniProtKB-SubCell"/>
</dbReference>
<evidence type="ECO:0000313" key="6">
    <source>
        <dbReference type="EMBL" id="KAB5527469.1"/>
    </source>
</evidence>
<dbReference type="Gene3D" id="3.40.30.10">
    <property type="entry name" value="Glutaredoxin"/>
    <property type="match status" value="2"/>
</dbReference>
<comment type="similarity">
    <text evidence="2">Belongs to the glutaredoxin family. CC-type subfamily.</text>
</comment>
<dbReference type="Proteomes" id="UP000326939">
    <property type="component" value="Chromosome 14"/>
</dbReference>
<name>A0A5N5K7F5_9ROSI</name>
<reference evidence="7" key="1">
    <citation type="journal article" date="2019" name="Gigascience">
        <title>De novo genome assembly of the endangered Acer yangbiense, a plant species with extremely small populations endemic to Yunnan Province, China.</title>
        <authorList>
            <person name="Yang J."/>
            <person name="Wariss H.M."/>
            <person name="Tao L."/>
            <person name="Zhang R."/>
            <person name="Yun Q."/>
            <person name="Hollingsworth P."/>
            <person name="Dao Z."/>
            <person name="Luo G."/>
            <person name="Guo H."/>
            <person name="Ma Y."/>
            <person name="Sun W."/>
        </authorList>
    </citation>
    <scope>NUCLEOTIDE SEQUENCE [LARGE SCALE GENOMIC DNA]</scope>
    <source>
        <strain evidence="7">cv. br00</strain>
    </source>
</reference>